<evidence type="ECO:0000313" key="1">
    <source>
        <dbReference type="EMBL" id="CDW29664.1"/>
    </source>
</evidence>
<organism evidence="1">
    <name type="scientific">Lepeophtheirus salmonis</name>
    <name type="common">Salmon louse</name>
    <name type="synonym">Caligus salmonis</name>
    <dbReference type="NCBI Taxonomy" id="72036"/>
    <lineage>
        <taxon>Eukaryota</taxon>
        <taxon>Metazoa</taxon>
        <taxon>Ecdysozoa</taxon>
        <taxon>Arthropoda</taxon>
        <taxon>Crustacea</taxon>
        <taxon>Multicrustacea</taxon>
        <taxon>Hexanauplia</taxon>
        <taxon>Copepoda</taxon>
        <taxon>Siphonostomatoida</taxon>
        <taxon>Caligidae</taxon>
        <taxon>Lepeophtheirus</taxon>
    </lineage>
</organism>
<name>A0A0K2TUH1_LEPSM</name>
<dbReference type="EMBL" id="HACA01012303">
    <property type="protein sequence ID" value="CDW29664.1"/>
    <property type="molecule type" value="Transcribed_RNA"/>
</dbReference>
<proteinExistence type="predicted"/>
<feature type="non-terminal residue" evidence="1">
    <location>
        <position position="1"/>
    </location>
</feature>
<sequence length="36" mass="4218">LLHMGGRISLNAIKLKVDVIFFHMSKQSISRMKRVY</sequence>
<accession>A0A0K2TUH1</accession>
<dbReference type="AlphaFoldDB" id="A0A0K2TUH1"/>
<protein>
    <submittedName>
        <fullName evidence="1">Uncharacterized protein</fullName>
    </submittedName>
</protein>
<reference evidence="1" key="1">
    <citation type="submission" date="2014-05" db="EMBL/GenBank/DDBJ databases">
        <authorList>
            <person name="Chronopoulou M."/>
        </authorList>
    </citation>
    <scope>NUCLEOTIDE SEQUENCE</scope>
    <source>
        <tissue evidence="1">Whole organism</tissue>
    </source>
</reference>